<evidence type="ECO:0000259" key="15">
    <source>
        <dbReference type="Pfam" id="PF02776"/>
    </source>
</evidence>
<evidence type="ECO:0000256" key="8">
    <source>
        <dbReference type="ARBA" id="ARBA00022842"/>
    </source>
</evidence>
<organism evidence="16 17">
    <name type="scientific">Marinisporobacter balticus</name>
    <dbReference type="NCBI Taxonomy" id="2018667"/>
    <lineage>
        <taxon>Bacteria</taxon>
        <taxon>Bacillati</taxon>
        <taxon>Bacillota</taxon>
        <taxon>Clostridia</taxon>
        <taxon>Peptostreptococcales</taxon>
        <taxon>Thermotaleaceae</taxon>
        <taxon>Marinisporobacter</taxon>
    </lineage>
</organism>
<evidence type="ECO:0000256" key="3">
    <source>
        <dbReference type="ARBA" id="ARBA00007812"/>
    </source>
</evidence>
<dbReference type="InterPro" id="IPR029035">
    <property type="entry name" value="DHS-like_NAD/FAD-binding_dom"/>
</dbReference>
<comment type="similarity">
    <text evidence="3 12">Belongs to the TPP enzyme family.</text>
</comment>
<dbReference type="InterPro" id="IPR029061">
    <property type="entry name" value="THDP-binding"/>
</dbReference>
<evidence type="ECO:0000256" key="11">
    <source>
        <dbReference type="ARBA" id="ARBA00048670"/>
    </source>
</evidence>
<dbReference type="OrthoDB" id="4494979at2"/>
<dbReference type="PANTHER" id="PTHR18968">
    <property type="entry name" value="THIAMINE PYROPHOSPHATE ENZYMES"/>
    <property type="match status" value="1"/>
</dbReference>
<dbReference type="Proteomes" id="UP000294919">
    <property type="component" value="Unassembled WGS sequence"/>
</dbReference>
<dbReference type="InterPro" id="IPR039368">
    <property type="entry name" value="AHAS_TPP"/>
</dbReference>
<dbReference type="Gene3D" id="3.40.50.970">
    <property type="match status" value="2"/>
</dbReference>
<evidence type="ECO:0000259" key="13">
    <source>
        <dbReference type="Pfam" id="PF00205"/>
    </source>
</evidence>
<evidence type="ECO:0000256" key="10">
    <source>
        <dbReference type="ARBA" id="ARBA00023304"/>
    </source>
</evidence>
<dbReference type="InterPro" id="IPR045229">
    <property type="entry name" value="TPP_enz"/>
</dbReference>
<dbReference type="PANTHER" id="PTHR18968:SF13">
    <property type="entry name" value="ACETOLACTATE SYNTHASE CATALYTIC SUBUNIT, MITOCHONDRIAL"/>
    <property type="match status" value="1"/>
</dbReference>
<evidence type="ECO:0000256" key="6">
    <source>
        <dbReference type="ARBA" id="ARBA00022679"/>
    </source>
</evidence>
<evidence type="ECO:0000256" key="1">
    <source>
        <dbReference type="ARBA" id="ARBA00004974"/>
    </source>
</evidence>
<comment type="cofactor">
    <cofactor evidence="12">
        <name>thiamine diphosphate</name>
        <dbReference type="ChEBI" id="CHEBI:58937"/>
    </cofactor>
    <text evidence="12">Binds 1 thiamine pyrophosphate per subunit.</text>
</comment>
<dbReference type="GO" id="GO:0009099">
    <property type="term" value="P:L-valine biosynthetic process"/>
    <property type="evidence" value="ECO:0007669"/>
    <property type="project" value="UniProtKB-UniPathway"/>
</dbReference>
<keyword evidence="7 12" id="KW-0479">Metal-binding</keyword>
<feature type="domain" description="Thiamine pyrophosphate enzyme TPP-binding" evidence="14">
    <location>
        <begin position="379"/>
        <end position="527"/>
    </location>
</feature>
<comment type="catalytic activity">
    <reaction evidence="11 12">
        <text>2 pyruvate + H(+) = (2S)-2-acetolactate + CO2</text>
        <dbReference type="Rhea" id="RHEA:25249"/>
        <dbReference type="ChEBI" id="CHEBI:15361"/>
        <dbReference type="ChEBI" id="CHEBI:15378"/>
        <dbReference type="ChEBI" id="CHEBI:16526"/>
        <dbReference type="ChEBI" id="CHEBI:58476"/>
        <dbReference type="EC" id="2.2.1.6"/>
    </reaction>
</comment>
<comment type="caution">
    <text evidence="16">The sequence shown here is derived from an EMBL/GenBank/DDBJ whole genome shotgun (WGS) entry which is preliminary data.</text>
</comment>
<evidence type="ECO:0000313" key="17">
    <source>
        <dbReference type="Proteomes" id="UP000294919"/>
    </source>
</evidence>
<evidence type="ECO:0000256" key="7">
    <source>
        <dbReference type="ARBA" id="ARBA00022723"/>
    </source>
</evidence>
<keyword evidence="17" id="KW-1185">Reference proteome</keyword>
<dbReference type="GO" id="GO:0050660">
    <property type="term" value="F:flavin adenine dinucleotide binding"/>
    <property type="evidence" value="ECO:0007669"/>
    <property type="project" value="InterPro"/>
</dbReference>
<reference evidence="16 17" key="1">
    <citation type="submission" date="2019-03" db="EMBL/GenBank/DDBJ databases">
        <title>Genomic Encyclopedia of Type Strains, Phase IV (KMG-IV): sequencing the most valuable type-strain genomes for metagenomic binning, comparative biology and taxonomic classification.</title>
        <authorList>
            <person name="Goeker M."/>
        </authorList>
    </citation>
    <scope>NUCLEOTIDE SEQUENCE [LARGE SCALE GENOMIC DNA]</scope>
    <source>
        <strain evidence="16 17">DSM 102940</strain>
    </source>
</reference>
<evidence type="ECO:0000256" key="12">
    <source>
        <dbReference type="RuleBase" id="RU003591"/>
    </source>
</evidence>
<dbReference type="RefSeq" id="WP_132244067.1">
    <property type="nucleotide sequence ID" value="NZ_SLWV01000006.1"/>
</dbReference>
<dbReference type="Gene3D" id="3.40.50.1220">
    <property type="entry name" value="TPP-binding domain"/>
    <property type="match status" value="1"/>
</dbReference>
<dbReference type="GO" id="GO:0005948">
    <property type="term" value="C:acetolactate synthase complex"/>
    <property type="evidence" value="ECO:0007669"/>
    <property type="project" value="TreeGrafter"/>
</dbReference>
<accession>A0A4R2L1A2</accession>
<dbReference type="EC" id="2.2.1.6" evidence="4 12"/>
<dbReference type="Pfam" id="PF02775">
    <property type="entry name" value="TPP_enzyme_C"/>
    <property type="match status" value="1"/>
</dbReference>
<dbReference type="SUPFAM" id="SSF52518">
    <property type="entry name" value="Thiamin diphosphate-binding fold (THDP-binding)"/>
    <property type="match status" value="2"/>
</dbReference>
<dbReference type="NCBIfam" id="TIGR00118">
    <property type="entry name" value="acolac_lg"/>
    <property type="match status" value="1"/>
</dbReference>
<keyword evidence="10 12" id="KW-0100">Branched-chain amino acid biosynthesis</keyword>
<proteinExistence type="inferred from homology"/>
<feature type="domain" description="Thiamine pyrophosphate enzyme central" evidence="13">
    <location>
        <begin position="190"/>
        <end position="324"/>
    </location>
</feature>
<dbReference type="EMBL" id="SLWV01000006">
    <property type="protein sequence ID" value="TCO77496.1"/>
    <property type="molecule type" value="Genomic_DNA"/>
</dbReference>
<dbReference type="FunFam" id="3.40.50.970:FF:000007">
    <property type="entry name" value="Acetolactate synthase"/>
    <property type="match status" value="1"/>
</dbReference>
<evidence type="ECO:0000256" key="5">
    <source>
        <dbReference type="ARBA" id="ARBA00022605"/>
    </source>
</evidence>
<dbReference type="InterPro" id="IPR012846">
    <property type="entry name" value="Acetolactate_synth_lsu"/>
</dbReference>
<dbReference type="GO" id="GO:0030976">
    <property type="term" value="F:thiamine pyrophosphate binding"/>
    <property type="evidence" value="ECO:0007669"/>
    <property type="project" value="UniProtKB-UniRule"/>
</dbReference>
<sequence length="536" mass="58434">MQASNAIIKCLEEENVDLVFGYPGGAILPLYDALRKSHIKHILVRHEQSSAHSASGYARASGKTGICIATSGPGATNLITGIATAYMDSIPLVIITGQVKSTSIGKDVFQEADITGATEPFTKHNYLVKNAQDLPKIIKEAFYIASTGRPGPVLIDIPVDIQNENINFEYPKNVNIIGYRPTYEGHTGQIKRALQKLKNSKKPLICVGGGIICAKASKELKIFSEKSKIPVVHTLMGIGALPSDSPYYVGMVGSHGHSFSNKVVMDCDLLMIIGTRVGDRATAGMNLLHEKESIIHIDIDPAEVGKNIDTTIPIVGDAKIILSQFIKKCIPLETATWMEKINNMKENHQETYDENYVNPKEALKFLSNVVDEETILTADVGQNQIWAARNFVIKENRKFFTSGGLGTMGYSLPAAIGAKLASPEKTVLCVVGDAGLQMSLGELGTLSENDLNIIIILFNNSRLGMVRELQDMFCGGKYTAIELSKNPDFVKIAEAYDLPGERVDSIKSFESAFQSALKSKRGYLLECMVDPKFSTL</sequence>
<comment type="pathway">
    <text evidence="1 12">Amino-acid biosynthesis; L-isoleucine biosynthesis; L-isoleucine from 2-oxobutanoate: step 1/4.</text>
</comment>
<dbReference type="SUPFAM" id="SSF52467">
    <property type="entry name" value="DHS-like NAD/FAD-binding domain"/>
    <property type="match status" value="1"/>
</dbReference>
<dbReference type="InterPro" id="IPR000399">
    <property type="entry name" value="TPP-bd_CS"/>
</dbReference>
<keyword evidence="8 12" id="KW-0460">Magnesium</keyword>
<evidence type="ECO:0000313" key="16">
    <source>
        <dbReference type="EMBL" id="TCO77496.1"/>
    </source>
</evidence>
<dbReference type="GO" id="GO:0000287">
    <property type="term" value="F:magnesium ion binding"/>
    <property type="evidence" value="ECO:0007669"/>
    <property type="project" value="UniProtKB-UniRule"/>
</dbReference>
<comment type="pathway">
    <text evidence="2 12">Amino-acid biosynthesis; L-valine biosynthesis; L-valine from pyruvate: step 1/4.</text>
</comment>
<evidence type="ECO:0000256" key="2">
    <source>
        <dbReference type="ARBA" id="ARBA00005025"/>
    </source>
</evidence>
<dbReference type="InterPro" id="IPR012001">
    <property type="entry name" value="Thiamin_PyroP_enz_TPP-bd_dom"/>
</dbReference>
<dbReference type="PROSITE" id="PS00187">
    <property type="entry name" value="TPP_ENZYMES"/>
    <property type="match status" value="1"/>
</dbReference>
<dbReference type="UniPathway" id="UPA00049">
    <property type="reaction ID" value="UER00059"/>
</dbReference>
<evidence type="ECO:0000256" key="4">
    <source>
        <dbReference type="ARBA" id="ARBA00013145"/>
    </source>
</evidence>
<feature type="domain" description="Thiamine pyrophosphate enzyme N-terminal TPP-binding" evidence="15">
    <location>
        <begin position="1"/>
        <end position="114"/>
    </location>
</feature>
<protein>
    <recommendedName>
        <fullName evidence="4 12">Acetolactate synthase</fullName>
        <ecNumber evidence="4 12">2.2.1.6</ecNumber>
    </recommendedName>
</protein>
<gene>
    <name evidence="16" type="ORF">EV214_106143</name>
</gene>
<name>A0A4R2L1A2_9FIRM</name>
<dbReference type="CDD" id="cd07035">
    <property type="entry name" value="TPP_PYR_POX_like"/>
    <property type="match status" value="1"/>
</dbReference>
<dbReference type="Pfam" id="PF02776">
    <property type="entry name" value="TPP_enzyme_N"/>
    <property type="match status" value="1"/>
</dbReference>
<comment type="cofactor">
    <cofactor evidence="12">
        <name>Mg(2+)</name>
        <dbReference type="ChEBI" id="CHEBI:18420"/>
    </cofactor>
    <text evidence="12">Binds 1 Mg(2+) ion per subunit.</text>
</comment>
<dbReference type="GO" id="GO:0003984">
    <property type="term" value="F:acetolactate synthase activity"/>
    <property type="evidence" value="ECO:0007669"/>
    <property type="project" value="UniProtKB-EC"/>
</dbReference>
<keyword evidence="6 12" id="KW-0808">Transferase</keyword>
<keyword evidence="5 12" id="KW-0028">Amino-acid biosynthesis</keyword>
<evidence type="ECO:0000256" key="9">
    <source>
        <dbReference type="ARBA" id="ARBA00023052"/>
    </source>
</evidence>
<evidence type="ECO:0000259" key="14">
    <source>
        <dbReference type="Pfam" id="PF02775"/>
    </source>
</evidence>
<dbReference type="GO" id="GO:0009097">
    <property type="term" value="P:isoleucine biosynthetic process"/>
    <property type="evidence" value="ECO:0007669"/>
    <property type="project" value="UniProtKB-UniPathway"/>
</dbReference>
<dbReference type="InterPro" id="IPR011766">
    <property type="entry name" value="TPP_enzyme_TPP-bd"/>
</dbReference>
<dbReference type="Pfam" id="PF00205">
    <property type="entry name" value="TPP_enzyme_M"/>
    <property type="match status" value="1"/>
</dbReference>
<dbReference type="FunFam" id="3.40.50.1220:FF:000008">
    <property type="entry name" value="Acetolactate synthase"/>
    <property type="match status" value="1"/>
</dbReference>
<dbReference type="UniPathway" id="UPA00047">
    <property type="reaction ID" value="UER00055"/>
</dbReference>
<dbReference type="AlphaFoldDB" id="A0A4R2L1A2"/>
<dbReference type="InterPro" id="IPR012000">
    <property type="entry name" value="Thiamin_PyroP_enz_cen_dom"/>
</dbReference>
<dbReference type="CDD" id="cd02015">
    <property type="entry name" value="TPP_AHAS"/>
    <property type="match status" value="1"/>
</dbReference>
<keyword evidence="9 12" id="KW-0786">Thiamine pyrophosphate</keyword>